<feature type="binding site" evidence="13">
    <location>
        <position position="165"/>
    </location>
    <ligand>
        <name>substrate</name>
    </ligand>
</feature>
<evidence type="ECO:0000256" key="3">
    <source>
        <dbReference type="ARBA" id="ARBA00009266"/>
    </source>
</evidence>
<sequence>MDLLHSHGISAIQHLQENYRGALGFLNLMSAVGDPRNTFLLYFPAWFHLSRRVGTRMIWVAVIGDWCNLILKWIMFGQRPYWWVQETSIYRGNATPQLEQFPITCETGPGSPSGHAMGSACVWYVMVTAVLAHLKKAGGDTRYRCVRIFLWTLFWVIQLSVCVSRVFVATHFPHQVILGVLAGMLVAEAFNHTSWIYSASSRQYSAVTLALFLFALGLYLLLKLIDVDLLWSVERATKWCANPDWIHMDTMPFSGLYRNLGALFGLGLAVNLKASQRGFSKKKMMQGSLKGLSMVISLAALQLLDYLRIPTSSPFLFYALSFCKCAIIPLMTVAFVPSCIEWITNSKDEKAFV</sequence>
<evidence type="ECO:0000313" key="16">
    <source>
        <dbReference type="EMBL" id="KAJ1160419.1"/>
    </source>
</evidence>
<evidence type="ECO:0000256" key="14">
    <source>
        <dbReference type="SAM" id="Phobius"/>
    </source>
</evidence>
<dbReference type="GO" id="GO:0004346">
    <property type="term" value="F:glucose-6-phosphatase activity"/>
    <property type="evidence" value="ECO:0007669"/>
    <property type="project" value="UniProtKB-EC"/>
</dbReference>
<feature type="transmembrane region" description="Helical" evidence="14">
    <location>
        <begin position="315"/>
        <end position="340"/>
    </location>
</feature>
<evidence type="ECO:0000256" key="5">
    <source>
        <dbReference type="ARBA" id="ARBA00022432"/>
    </source>
</evidence>
<dbReference type="Pfam" id="PF01569">
    <property type="entry name" value="PAP2"/>
    <property type="match status" value="1"/>
</dbReference>
<dbReference type="InterPro" id="IPR000326">
    <property type="entry name" value="PAP2/HPO"/>
</dbReference>
<dbReference type="AlphaFoldDB" id="A0AAV7S7C9"/>
<evidence type="ECO:0000256" key="12">
    <source>
        <dbReference type="PIRSR" id="PIRSR000905-1"/>
    </source>
</evidence>
<dbReference type="CDD" id="cd03381">
    <property type="entry name" value="PAP2_glucose_6_phosphatase"/>
    <property type="match status" value="1"/>
</dbReference>
<evidence type="ECO:0000256" key="7">
    <source>
        <dbReference type="ARBA" id="ARBA00022801"/>
    </source>
</evidence>
<feature type="transmembrane region" description="Helical" evidence="14">
    <location>
        <begin position="204"/>
        <end position="222"/>
    </location>
</feature>
<feature type="binding site" evidence="13">
    <location>
        <position position="79"/>
    </location>
    <ligand>
        <name>substrate</name>
    </ligand>
</feature>
<keyword evidence="17" id="KW-1185">Reference proteome</keyword>
<comment type="subcellular location">
    <subcellularLocation>
        <location evidence="1">Endoplasmic reticulum membrane</location>
        <topology evidence="1">Multi-pass membrane protein</topology>
    </subcellularLocation>
</comment>
<dbReference type="GO" id="GO:0005789">
    <property type="term" value="C:endoplasmic reticulum membrane"/>
    <property type="evidence" value="ECO:0007669"/>
    <property type="project" value="UniProtKB-SubCell"/>
</dbReference>
<reference evidence="16" key="1">
    <citation type="journal article" date="2022" name="bioRxiv">
        <title>Sequencing and chromosome-scale assembly of the giantPleurodeles waltlgenome.</title>
        <authorList>
            <person name="Brown T."/>
            <person name="Elewa A."/>
            <person name="Iarovenko S."/>
            <person name="Subramanian E."/>
            <person name="Araus A.J."/>
            <person name="Petzold A."/>
            <person name="Susuki M."/>
            <person name="Suzuki K.-i.T."/>
            <person name="Hayashi T."/>
            <person name="Toyoda A."/>
            <person name="Oliveira C."/>
            <person name="Osipova E."/>
            <person name="Leigh N.D."/>
            <person name="Simon A."/>
            <person name="Yun M.H."/>
        </authorList>
    </citation>
    <scope>NUCLEOTIDE SEQUENCE</scope>
    <source>
        <strain evidence="16">20211129_DDA</strain>
        <tissue evidence="16">Liver</tissue>
    </source>
</reference>
<comment type="caution">
    <text evidence="16">The sequence shown here is derived from an EMBL/GenBank/DDBJ whole genome shotgun (WGS) entry which is preliminary data.</text>
</comment>
<keyword evidence="7 11" id="KW-0378">Hydrolase</keyword>
<keyword evidence="5 11" id="KW-0312">Gluconeogenesis</keyword>
<evidence type="ECO:0000256" key="13">
    <source>
        <dbReference type="PIRSR" id="PIRSR000905-2"/>
    </source>
</evidence>
<dbReference type="SUPFAM" id="SSF48317">
    <property type="entry name" value="Acid phosphatase/Vanadium-dependent haloperoxidase"/>
    <property type="match status" value="1"/>
</dbReference>
<feature type="transmembrane region" description="Helical" evidence="14">
    <location>
        <begin position="57"/>
        <end position="76"/>
    </location>
</feature>
<organism evidence="16 17">
    <name type="scientific">Pleurodeles waltl</name>
    <name type="common">Iberian ribbed newt</name>
    <dbReference type="NCBI Taxonomy" id="8319"/>
    <lineage>
        <taxon>Eukaryota</taxon>
        <taxon>Metazoa</taxon>
        <taxon>Chordata</taxon>
        <taxon>Craniata</taxon>
        <taxon>Vertebrata</taxon>
        <taxon>Euteleostomi</taxon>
        <taxon>Amphibia</taxon>
        <taxon>Batrachia</taxon>
        <taxon>Caudata</taxon>
        <taxon>Salamandroidea</taxon>
        <taxon>Salamandridae</taxon>
        <taxon>Pleurodelinae</taxon>
        <taxon>Pleurodeles</taxon>
    </lineage>
</organism>
<evidence type="ECO:0000256" key="4">
    <source>
        <dbReference type="ARBA" id="ARBA00012634"/>
    </source>
</evidence>
<dbReference type="PANTHER" id="PTHR12591">
    <property type="entry name" value="GLUCOSE-6-PHOSPHATASE"/>
    <property type="match status" value="1"/>
</dbReference>
<dbReference type="PIRSF" id="PIRSF000905">
    <property type="entry name" value="Glucose-6-phosphatase"/>
    <property type="match status" value="1"/>
</dbReference>
<dbReference type="GO" id="GO:0006094">
    <property type="term" value="P:gluconeogenesis"/>
    <property type="evidence" value="ECO:0007669"/>
    <property type="project" value="UniProtKB-UniRule"/>
</dbReference>
<dbReference type="GO" id="GO:0051156">
    <property type="term" value="P:glucose 6-phosphate metabolic process"/>
    <property type="evidence" value="ECO:0007669"/>
    <property type="project" value="TreeGrafter"/>
</dbReference>
<dbReference type="SMART" id="SM00014">
    <property type="entry name" value="acidPPc"/>
    <property type="match status" value="1"/>
</dbReference>
<feature type="transmembrane region" description="Helical" evidence="14">
    <location>
        <begin position="255"/>
        <end position="272"/>
    </location>
</feature>
<comment type="pathway">
    <text evidence="2 11">Carbohydrate biosynthesis; gluconeogenesis.</text>
</comment>
<evidence type="ECO:0000313" key="17">
    <source>
        <dbReference type="Proteomes" id="UP001066276"/>
    </source>
</evidence>
<evidence type="ECO:0000256" key="9">
    <source>
        <dbReference type="ARBA" id="ARBA00022989"/>
    </source>
</evidence>
<accession>A0AAV7S7C9</accession>
<name>A0AAV7S7C9_PLEWA</name>
<dbReference type="EC" id="3.1.3.9" evidence="4 11"/>
<evidence type="ECO:0000256" key="2">
    <source>
        <dbReference type="ARBA" id="ARBA00004742"/>
    </source>
</evidence>
<feature type="transmembrane region" description="Helical" evidence="14">
    <location>
        <begin position="116"/>
        <end position="134"/>
    </location>
</feature>
<evidence type="ECO:0000256" key="6">
    <source>
        <dbReference type="ARBA" id="ARBA00022692"/>
    </source>
</evidence>
<proteinExistence type="inferred from homology"/>
<evidence type="ECO:0000259" key="15">
    <source>
        <dbReference type="SMART" id="SM00014"/>
    </source>
</evidence>
<dbReference type="InterPro" id="IPR036938">
    <property type="entry name" value="PAP2/HPO_sf"/>
</dbReference>
<keyword evidence="6 14" id="KW-0812">Transmembrane</keyword>
<comment type="similarity">
    <text evidence="3 11">Belongs to the glucose-6-phosphatase family.</text>
</comment>
<evidence type="ECO:0000256" key="11">
    <source>
        <dbReference type="PIRNR" id="PIRNR000905"/>
    </source>
</evidence>
<feature type="transmembrane region" description="Helical" evidence="14">
    <location>
        <begin position="146"/>
        <end position="168"/>
    </location>
</feature>
<feature type="active site" description="Proton donor" evidence="12">
    <location>
        <position position="115"/>
    </location>
</feature>
<evidence type="ECO:0000256" key="8">
    <source>
        <dbReference type="ARBA" id="ARBA00022824"/>
    </source>
</evidence>
<dbReference type="PANTHER" id="PTHR12591:SF1">
    <property type="entry name" value="GLUCOSE-6-PHOSPHATASE 2"/>
    <property type="match status" value="1"/>
</dbReference>
<keyword evidence="9 14" id="KW-1133">Transmembrane helix</keyword>
<feature type="transmembrane region" description="Helical" evidence="14">
    <location>
        <begin position="292"/>
        <end position="309"/>
    </location>
</feature>
<dbReference type="Proteomes" id="UP001066276">
    <property type="component" value="Chromosome 4_2"/>
</dbReference>
<evidence type="ECO:0000256" key="10">
    <source>
        <dbReference type="ARBA" id="ARBA00023136"/>
    </source>
</evidence>
<dbReference type="EMBL" id="JANPWB010000008">
    <property type="protein sequence ID" value="KAJ1160419.1"/>
    <property type="molecule type" value="Genomic_DNA"/>
</dbReference>
<evidence type="ECO:0000256" key="1">
    <source>
        <dbReference type="ARBA" id="ARBA00004477"/>
    </source>
</evidence>
<feature type="transmembrane region" description="Helical" evidence="14">
    <location>
        <begin position="174"/>
        <end position="192"/>
    </location>
</feature>
<keyword evidence="10 11" id="KW-0472">Membrane</keyword>
<feature type="domain" description="Phosphatidic acid phosphatase type 2/haloperoxidase" evidence="15">
    <location>
        <begin position="53"/>
        <end position="191"/>
    </location>
</feature>
<protein>
    <recommendedName>
        <fullName evidence="4 11">Glucose-6-phosphatase</fullName>
        <ecNumber evidence="4 11">3.1.3.9</ecNumber>
    </recommendedName>
</protein>
<feature type="active site" description="Nucleophile" evidence="12">
    <location>
        <position position="171"/>
    </location>
</feature>
<dbReference type="InterPro" id="IPR016275">
    <property type="entry name" value="Glucose-6-phosphatase"/>
</dbReference>
<keyword evidence="8 11" id="KW-0256">Endoplasmic reticulum</keyword>
<gene>
    <name evidence="16" type="ORF">NDU88_000921</name>
</gene>
<dbReference type="Gene3D" id="1.20.144.10">
    <property type="entry name" value="Phosphatidic acid phosphatase type 2/haloperoxidase"/>
    <property type="match status" value="1"/>
</dbReference>